<evidence type="ECO:0000313" key="15">
    <source>
        <dbReference type="Proteomes" id="UP000837857"/>
    </source>
</evidence>
<keyword evidence="4" id="KW-0929">Antimicrobial</keyword>
<dbReference type="SMART" id="SM00078">
    <property type="entry name" value="IlGF"/>
    <property type="match status" value="1"/>
</dbReference>
<keyword evidence="8" id="KW-0378">Hydrolase</keyword>
<proteinExistence type="inferred from homology"/>
<dbReference type="PROSITE" id="PS00018">
    <property type="entry name" value="EF_HAND_1"/>
    <property type="match status" value="1"/>
</dbReference>
<dbReference type="Gene3D" id="1.10.100.10">
    <property type="entry name" value="Insulin-like"/>
    <property type="match status" value="1"/>
</dbReference>
<reference evidence="14" key="1">
    <citation type="submission" date="2022-03" db="EMBL/GenBank/DDBJ databases">
        <authorList>
            <person name="Martin H S."/>
        </authorList>
    </citation>
    <scope>NUCLEOTIDE SEQUENCE</scope>
</reference>
<evidence type="ECO:0000256" key="7">
    <source>
        <dbReference type="ARBA" id="ARBA00022729"/>
    </source>
</evidence>
<dbReference type="InterPro" id="IPR008597">
    <property type="entry name" value="Invert_lysozyme"/>
</dbReference>
<evidence type="ECO:0000259" key="13">
    <source>
        <dbReference type="SMART" id="SM00078"/>
    </source>
</evidence>
<dbReference type="InterPro" id="IPR016179">
    <property type="entry name" value="Insulin-like"/>
</dbReference>
<accession>A0ABN8I281</accession>
<keyword evidence="9" id="KW-0326">Glycosidase</keyword>
<comment type="similarity">
    <text evidence="2 10">Belongs to the insulin family.</text>
</comment>
<dbReference type="InterPro" id="IPR022353">
    <property type="entry name" value="Insulin_CS"/>
</dbReference>
<feature type="domain" description="Insulin-like" evidence="13">
    <location>
        <begin position="191"/>
        <end position="307"/>
    </location>
</feature>
<evidence type="ECO:0000256" key="11">
    <source>
        <dbReference type="SAM" id="MobiDB-lite"/>
    </source>
</evidence>
<sequence length="307" mass="34262">MASALVKFSAICMLIGLTAADVGIATDTPVTEVCLGCLCQAVSGCQVGQQCDGDACGLFRITWAYWADAGKPTLAGSSPEAPDAYPSCTNDPYCAARTVQQYMRRFGQDCNGDGRIDCLDFAAIHKLGGYGCKADLPFKFYNTLTQCLDYVSQIQDTEQFLENMKNVICVLVLVALLTIHTTGLPHRSKVLQFCGKKLKRALELVCSETERNVAEELDMLKKYSKKGRISRERFRTHPRPSQRWPPPRYLIGEPPVLDPGDESSDLMSKKGWYVPKKSQRLKRDYDVNLVETCCQQPCTLHKMRDFC</sequence>
<evidence type="ECO:0000256" key="2">
    <source>
        <dbReference type="ARBA" id="ARBA00009034"/>
    </source>
</evidence>
<dbReference type="Proteomes" id="UP000837857">
    <property type="component" value="Chromosome 15"/>
</dbReference>
<evidence type="ECO:0000256" key="9">
    <source>
        <dbReference type="ARBA" id="ARBA00023295"/>
    </source>
</evidence>
<dbReference type="InterPro" id="IPR018247">
    <property type="entry name" value="EF_Hand_1_Ca_BS"/>
</dbReference>
<protein>
    <recommendedName>
        <fullName evidence="3">lysozyme</fullName>
        <ecNumber evidence="3">3.2.1.17</ecNumber>
    </recommendedName>
</protein>
<comment type="subcellular location">
    <subcellularLocation>
        <location evidence="10">Secreted</location>
    </subcellularLocation>
</comment>
<dbReference type="PANTHER" id="PTHR11195:SF22">
    <property type="entry name" value="LYSOZYME"/>
    <property type="match status" value="1"/>
</dbReference>
<evidence type="ECO:0000256" key="5">
    <source>
        <dbReference type="ARBA" id="ARBA00022638"/>
    </source>
</evidence>
<dbReference type="SUPFAM" id="SSF56994">
    <property type="entry name" value="Insulin-like"/>
    <property type="match status" value="1"/>
</dbReference>
<dbReference type="Pfam" id="PF00049">
    <property type="entry name" value="Insulin"/>
    <property type="match status" value="1"/>
</dbReference>
<feature type="signal peptide" evidence="12">
    <location>
        <begin position="1"/>
        <end position="20"/>
    </location>
</feature>
<dbReference type="PRINTS" id="PR00276">
    <property type="entry name" value="INSULINFAMLY"/>
</dbReference>
<keyword evidence="15" id="KW-1185">Reference proteome</keyword>
<dbReference type="EMBL" id="OW152827">
    <property type="protein sequence ID" value="CAH2043336.1"/>
    <property type="molecule type" value="Genomic_DNA"/>
</dbReference>
<name>A0ABN8I281_9NEOP</name>
<organism evidence="14 15">
    <name type="scientific">Iphiclides podalirius</name>
    <name type="common">scarce swallowtail</name>
    <dbReference type="NCBI Taxonomy" id="110791"/>
    <lineage>
        <taxon>Eukaryota</taxon>
        <taxon>Metazoa</taxon>
        <taxon>Ecdysozoa</taxon>
        <taxon>Arthropoda</taxon>
        <taxon>Hexapoda</taxon>
        <taxon>Insecta</taxon>
        <taxon>Pterygota</taxon>
        <taxon>Neoptera</taxon>
        <taxon>Endopterygota</taxon>
        <taxon>Lepidoptera</taxon>
        <taxon>Glossata</taxon>
        <taxon>Ditrysia</taxon>
        <taxon>Papilionoidea</taxon>
        <taxon>Papilionidae</taxon>
        <taxon>Papilioninae</taxon>
        <taxon>Iphiclides</taxon>
    </lineage>
</organism>
<evidence type="ECO:0000256" key="4">
    <source>
        <dbReference type="ARBA" id="ARBA00022529"/>
    </source>
</evidence>
<keyword evidence="7 12" id="KW-0732">Signal</keyword>
<dbReference type="InterPro" id="IPR036438">
    <property type="entry name" value="Insulin-like_sf"/>
</dbReference>
<dbReference type="EC" id="3.2.1.17" evidence="3"/>
<evidence type="ECO:0000256" key="10">
    <source>
        <dbReference type="RuleBase" id="RU000406"/>
    </source>
</evidence>
<gene>
    <name evidence="14" type="ORF">IPOD504_LOCUS4254</name>
</gene>
<feature type="region of interest" description="Disordered" evidence="11">
    <location>
        <begin position="231"/>
        <end position="250"/>
    </location>
</feature>
<keyword evidence="6" id="KW-0165">Cleavage on pair of basic residues</keyword>
<evidence type="ECO:0000256" key="1">
    <source>
        <dbReference type="ARBA" id="ARBA00000632"/>
    </source>
</evidence>
<dbReference type="CDD" id="cd16890">
    <property type="entry name" value="lyz_i"/>
    <property type="match status" value="1"/>
</dbReference>
<dbReference type="PANTHER" id="PTHR11195">
    <property type="entry name" value="DESTABILASE-RELATED"/>
    <property type="match status" value="1"/>
</dbReference>
<dbReference type="InterPro" id="IPR022352">
    <property type="entry name" value="Ins/IGF/rlx"/>
</dbReference>
<evidence type="ECO:0000256" key="3">
    <source>
        <dbReference type="ARBA" id="ARBA00012732"/>
    </source>
</evidence>
<evidence type="ECO:0000313" key="14">
    <source>
        <dbReference type="EMBL" id="CAH2043336.1"/>
    </source>
</evidence>
<keyword evidence="5" id="KW-0081">Bacteriolytic enzyme</keyword>
<evidence type="ECO:0000256" key="6">
    <source>
        <dbReference type="ARBA" id="ARBA00022685"/>
    </source>
</evidence>
<dbReference type="Gene3D" id="1.10.530.10">
    <property type="match status" value="1"/>
</dbReference>
<comment type="catalytic activity">
    <reaction evidence="1">
        <text>Hydrolysis of (1-&gt;4)-beta-linkages between N-acetylmuramic acid and N-acetyl-D-glucosamine residues in a peptidoglycan and between N-acetyl-D-glucosamine residues in chitodextrins.</text>
        <dbReference type="EC" id="3.2.1.17"/>
    </reaction>
</comment>
<feature type="non-terminal residue" evidence="14">
    <location>
        <position position="1"/>
    </location>
</feature>
<feature type="chain" id="PRO_5046924366" description="lysozyme" evidence="12">
    <location>
        <begin position="21"/>
        <end position="307"/>
    </location>
</feature>
<keyword evidence="10" id="KW-0964">Secreted</keyword>
<evidence type="ECO:0000256" key="8">
    <source>
        <dbReference type="ARBA" id="ARBA00022801"/>
    </source>
</evidence>
<dbReference type="Pfam" id="PF05497">
    <property type="entry name" value="Destabilase"/>
    <property type="match status" value="1"/>
</dbReference>
<evidence type="ECO:0000256" key="12">
    <source>
        <dbReference type="SAM" id="SignalP"/>
    </source>
</evidence>
<dbReference type="PROSITE" id="PS00262">
    <property type="entry name" value="INSULIN"/>
    <property type="match status" value="1"/>
</dbReference>
<dbReference type="PROSITE" id="PS51909">
    <property type="entry name" value="LYSOZYME_I"/>
    <property type="match status" value="1"/>
</dbReference>